<dbReference type="KEGG" id="sre:PTSG_09043"/>
<feature type="signal peptide" evidence="1">
    <location>
        <begin position="1"/>
        <end position="26"/>
    </location>
</feature>
<dbReference type="eggNOG" id="ENOG502S0CC">
    <property type="taxonomic scope" value="Eukaryota"/>
</dbReference>
<evidence type="ECO:0000256" key="1">
    <source>
        <dbReference type="SAM" id="SignalP"/>
    </source>
</evidence>
<dbReference type="OrthoDB" id="10260017at2759"/>
<organism evidence="3">
    <name type="scientific">Salpingoeca rosetta (strain ATCC 50818 / BSB-021)</name>
    <dbReference type="NCBI Taxonomy" id="946362"/>
    <lineage>
        <taxon>Eukaryota</taxon>
        <taxon>Choanoflagellata</taxon>
        <taxon>Craspedida</taxon>
        <taxon>Salpingoecidae</taxon>
        <taxon>Salpingoeca</taxon>
    </lineage>
</organism>
<keyword evidence="1" id="KW-0732">Signal</keyword>
<name>F2UM17_SALR5</name>
<dbReference type="EMBL" id="GL832981">
    <property type="protein sequence ID" value="EGD78166.1"/>
    <property type="molecule type" value="Genomic_DNA"/>
</dbReference>
<feature type="chain" id="PRO_5003291220" evidence="1">
    <location>
        <begin position="27"/>
        <end position="422"/>
    </location>
</feature>
<dbReference type="AlphaFoldDB" id="F2UM17"/>
<dbReference type="SUPFAM" id="SSF63829">
    <property type="entry name" value="Calcium-dependent phosphotriesterase"/>
    <property type="match status" value="1"/>
</dbReference>
<dbReference type="RefSeq" id="XP_004989842.1">
    <property type="nucleotide sequence ID" value="XM_004989785.1"/>
</dbReference>
<protein>
    <submittedName>
        <fullName evidence="2">Uncharacterized protein</fullName>
    </submittedName>
</protein>
<proteinExistence type="predicted"/>
<keyword evidence="3" id="KW-1185">Reference proteome</keyword>
<accession>F2UM17</accession>
<dbReference type="Proteomes" id="UP000007799">
    <property type="component" value="Unassembled WGS sequence"/>
</dbReference>
<dbReference type="Gene3D" id="2.130.10.10">
    <property type="entry name" value="YVTN repeat-like/Quinoprotein amine dehydrogenase"/>
    <property type="match status" value="1"/>
</dbReference>
<gene>
    <name evidence="2" type="ORF">PTSG_09043</name>
</gene>
<dbReference type="GeneID" id="16070397"/>
<dbReference type="InterPro" id="IPR015943">
    <property type="entry name" value="WD40/YVTN_repeat-like_dom_sf"/>
</dbReference>
<evidence type="ECO:0000313" key="2">
    <source>
        <dbReference type="EMBL" id="EGD78166.1"/>
    </source>
</evidence>
<reference evidence="2" key="1">
    <citation type="submission" date="2009-08" db="EMBL/GenBank/DDBJ databases">
        <title>Annotation of Salpingoeca rosetta.</title>
        <authorList>
            <consortium name="The Broad Institute Genome Sequencing Platform"/>
            <person name="Russ C."/>
            <person name="Cuomo C."/>
            <person name="Burger G."/>
            <person name="Gray M.W."/>
            <person name="Holland P.W.H."/>
            <person name="King N."/>
            <person name="Lang F.B.F."/>
            <person name="Roger A.J."/>
            <person name="Ruiz-Trillo I."/>
            <person name="Young S.K."/>
            <person name="Zeng Q."/>
            <person name="Gargeya S."/>
            <person name="Alvarado L."/>
            <person name="Berlin A."/>
            <person name="Chapman S.B."/>
            <person name="Chen Z."/>
            <person name="Freedman E."/>
            <person name="Gellesch M."/>
            <person name="Goldberg J."/>
            <person name="Griggs A."/>
            <person name="Gujja S."/>
            <person name="Heilman E."/>
            <person name="Heiman D."/>
            <person name="Howarth C."/>
            <person name="Mehta T."/>
            <person name="Neiman D."/>
            <person name="Pearson M."/>
            <person name="Roberts A."/>
            <person name="Saif S."/>
            <person name="Shea T."/>
            <person name="Shenoy N."/>
            <person name="Sisk P."/>
            <person name="Stolte C."/>
            <person name="Sykes S."/>
            <person name="White J."/>
            <person name="Yandava C."/>
            <person name="Haas B."/>
            <person name="Nusbaum C."/>
            <person name="Birren B."/>
        </authorList>
    </citation>
    <scope>NUCLEOTIDE SEQUENCE [LARGE SCALE GENOMIC DNA]</scope>
    <source>
        <strain evidence="2">ATCC 50818</strain>
    </source>
</reference>
<evidence type="ECO:0000313" key="3">
    <source>
        <dbReference type="Proteomes" id="UP000007799"/>
    </source>
</evidence>
<sequence>MMITTTTTRSLMLVLLSVVAVTVARANGEGGDAVAVQVDEFGDLHMNTSCPGSDCGGRKVFVNGQPVVEQLLEAEAFVDAMAARLCEASSPLSVDATPGPDSASFSGVVLAPNNNKLYMIPYGPDIIPIVDPLLKTVDTTTLYQFPGAVRNSWVDGVLSSTGLIVGVPGGAKAVLVIDPFSNTAEATSLALNDERGFKWHGGVLADNGFIYCIPNNADTVLAVYPEKGLLNTFQLPATIDTVAVGGMWRGGVKGRDGRIYGIPGTASSVLVIDPATNTFDVTSVSINVPPVLYRWQGGVLASNGLIYVTPYNAEAVLVIDPQHGTTSMLPLTSPVKAGWAGAVVNPVDGRIYMLPYDARHVLIVDPATNTVDETTADITNLAPPYHKWWNGAYIEATRTVYGFPRSAQGFLGVDADLASVCW</sequence>
<dbReference type="InParanoid" id="F2UM17"/>